<dbReference type="AlphaFoldDB" id="A0A0Q0DJB9"/>
<organism evidence="1 2">
    <name type="scientific">Pseudomonas syringae pv. viburni</name>
    <dbReference type="NCBI Taxonomy" id="251703"/>
    <lineage>
        <taxon>Bacteria</taxon>
        <taxon>Pseudomonadati</taxon>
        <taxon>Pseudomonadota</taxon>
        <taxon>Gammaproteobacteria</taxon>
        <taxon>Pseudomonadales</taxon>
        <taxon>Pseudomonadaceae</taxon>
        <taxon>Pseudomonas</taxon>
    </lineage>
</organism>
<dbReference type="PATRIC" id="fig|251703.9.peg.5126"/>
<proteinExistence type="predicted"/>
<accession>A0A0Q0DJB9</accession>
<evidence type="ECO:0000313" key="2">
    <source>
        <dbReference type="Proteomes" id="UP000050317"/>
    </source>
</evidence>
<comment type="caution">
    <text evidence="1">The sequence shown here is derived from an EMBL/GenBank/DDBJ whole genome shotgun (WGS) entry which is preliminary data.</text>
</comment>
<dbReference type="Proteomes" id="UP000050317">
    <property type="component" value="Unassembled WGS sequence"/>
</dbReference>
<evidence type="ECO:0000313" key="1">
    <source>
        <dbReference type="EMBL" id="KPZ24132.1"/>
    </source>
</evidence>
<gene>
    <name evidence="1" type="ORF">ALO40_200269</name>
</gene>
<evidence type="ECO:0008006" key="3">
    <source>
        <dbReference type="Google" id="ProtNLM"/>
    </source>
</evidence>
<sequence>MLIGYLTGEKPVSAELVESVLSRQLDDLEPTLTRHGYRIKDLVEQFDAKPTEIKALFSNALDPVRAAELRDKMLAAGLPI</sequence>
<dbReference type="EMBL" id="LJRR01000053">
    <property type="protein sequence ID" value="KPZ24132.1"/>
    <property type="molecule type" value="Genomic_DNA"/>
</dbReference>
<name>A0A0Q0DJB9_9PSED</name>
<reference evidence="1 2" key="1">
    <citation type="submission" date="2015-09" db="EMBL/GenBank/DDBJ databases">
        <title>Genome announcement of multiple Pseudomonas syringae strains.</title>
        <authorList>
            <person name="Thakur S."/>
            <person name="Wang P.W."/>
            <person name="Gong Y."/>
            <person name="Weir B.S."/>
            <person name="Guttman D.S."/>
        </authorList>
    </citation>
    <scope>NUCLEOTIDE SEQUENCE [LARGE SCALE GENOMIC DNA]</scope>
    <source>
        <strain evidence="1 2">ICMP3963</strain>
    </source>
</reference>
<protein>
    <recommendedName>
        <fullName evidence="3">ExeA-like protein</fullName>
    </recommendedName>
</protein>